<dbReference type="InterPro" id="IPR001469">
    <property type="entry name" value="ATP_synth_F1_dsu/esu"/>
</dbReference>
<gene>
    <name evidence="10" type="primary">atpC</name>
    <name evidence="13" type="ORF">Geu3261_0155_008</name>
</gene>
<proteinExistence type="inferred from homology"/>
<keyword evidence="8 10" id="KW-0139">CF(1)</keyword>
<comment type="caution">
    <text evidence="13">The sequence shown here is derived from an EMBL/GenBank/DDBJ whole genome shotgun (WGS) entry which is preliminary data.</text>
</comment>
<dbReference type="InterPro" id="IPR036771">
    <property type="entry name" value="ATPsynth_dsu/esu_N"/>
</dbReference>
<name>A0A0D6Q2L4_KOMEU</name>
<accession>A0A0D6Q2L4</accession>
<comment type="subcellular location">
    <subcellularLocation>
        <location evidence="10">Cell membrane</location>
        <topology evidence="10">Peripheral membrane protein</topology>
    </subcellularLocation>
    <subcellularLocation>
        <location evidence="2">Endomembrane system</location>
        <topology evidence="2">Peripheral membrane protein</topology>
    </subcellularLocation>
</comment>
<evidence type="ECO:0000256" key="9">
    <source>
        <dbReference type="ARBA" id="ARBA00023310"/>
    </source>
</evidence>
<evidence type="ECO:0000256" key="7">
    <source>
        <dbReference type="ARBA" id="ARBA00023136"/>
    </source>
</evidence>
<dbReference type="Gene3D" id="2.60.15.10">
    <property type="entry name" value="F0F1 ATP synthase delta/epsilon subunit, N-terminal"/>
    <property type="match status" value="1"/>
</dbReference>
<keyword evidence="7 10" id="KW-0472">Membrane</keyword>
<evidence type="ECO:0000259" key="12">
    <source>
        <dbReference type="Pfam" id="PF02823"/>
    </source>
</evidence>
<evidence type="ECO:0000256" key="1">
    <source>
        <dbReference type="ARBA" id="ARBA00003543"/>
    </source>
</evidence>
<dbReference type="PANTHER" id="PTHR13822:SF10">
    <property type="entry name" value="ATP SYNTHASE EPSILON CHAIN, CHLOROPLASTIC"/>
    <property type="match status" value="1"/>
</dbReference>
<comment type="similarity">
    <text evidence="3 10 11">Belongs to the ATPase epsilon chain family.</text>
</comment>
<evidence type="ECO:0000256" key="4">
    <source>
        <dbReference type="ARBA" id="ARBA00022448"/>
    </source>
</evidence>
<evidence type="ECO:0000256" key="8">
    <source>
        <dbReference type="ARBA" id="ARBA00023196"/>
    </source>
</evidence>
<dbReference type="GO" id="GO:0012505">
    <property type="term" value="C:endomembrane system"/>
    <property type="evidence" value="ECO:0007669"/>
    <property type="project" value="UniProtKB-SubCell"/>
</dbReference>
<organism evidence="13 14">
    <name type="scientific">Komagataeibacter europaeus NBRC 3261</name>
    <dbReference type="NCBI Taxonomy" id="1234669"/>
    <lineage>
        <taxon>Bacteria</taxon>
        <taxon>Pseudomonadati</taxon>
        <taxon>Pseudomonadota</taxon>
        <taxon>Alphaproteobacteria</taxon>
        <taxon>Acetobacterales</taxon>
        <taxon>Acetobacteraceae</taxon>
        <taxon>Komagataeibacter</taxon>
    </lineage>
</organism>
<dbReference type="HAMAP" id="MF_00530">
    <property type="entry name" value="ATP_synth_epsil_bac"/>
    <property type="match status" value="1"/>
</dbReference>
<comment type="function">
    <text evidence="1 10">Produces ATP from ADP in the presence of a proton gradient across the membrane.</text>
</comment>
<evidence type="ECO:0000256" key="3">
    <source>
        <dbReference type="ARBA" id="ARBA00005712"/>
    </source>
</evidence>
<sequence length="141" mass="15109">MSIKVKIVSPEKVLFAHDADMVVMPGSEGDIAAMPEHAPLMLTLRGGVVDVYEGDVVMHRFFVAGGFADIAPTHCTILADRALKVEDVSVDDAEARLAALEKSYEEADKMNVPALDILMDKIQSARAEIEAGQSAIPAMSI</sequence>
<dbReference type="NCBIfam" id="TIGR01216">
    <property type="entry name" value="ATP_synt_epsi"/>
    <property type="match status" value="1"/>
</dbReference>
<evidence type="ECO:0000256" key="11">
    <source>
        <dbReference type="RuleBase" id="RU003656"/>
    </source>
</evidence>
<keyword evidence="4 10" id="KW-0813">Transport</keyword>
<dbReference type="GO" id="GO:0045259">
    <property type="term" value="C:proton-transporting ATP synthase complex"/>
    <property type="evidence" value="ECO:0007669"/>
    <property type="project" value="UniProtKB-KW"/>
</dbReference>
<dbReference type="GO" id="GO:0005886">
    <property type="term" value="C:plasma membrane"/>
    <property type="evidence" value="ECO:0007669"/>
    <property type="project" value="UniProtKB-SubCell"/>
</dbReference>
<keyword evidence="6 10" id="KW-0406">Ion transport</keyword>
<dbReference type="GeneID" id="79187038"/>
<keyword evidence="9 10" id="KW-0066">ATP synthesis</keyword>
<feature type="domain" description="ATP synthase F1 complex delta/epsilon subunit N-terminal" evidence="12">
    <location>
        <begin position="3"/>
        <end position="82"/>
    </location>
</feature>
<evidence type="ECO:0000256" key="10">
    <source>
        <dbReference type="HAMAP-Rule" id="MF_00530"/>
    </source>
</evidence>
<evidence type="ECO:0000256" key="2">
    <source>
        <dbReference type="ARBA" id="ARBA00004184"/>
    </source>
</evidence>
<dbReference type="SUPFAM" id="SSF51344">
    <property type="entry name" value="Epsilon subunit of F1F0-ATP synthase N-terminal domain"/>
    <property type="match status" value="1"/>
</dbReference>
<evidence type="ECO:0000313" key="14">
    <source>
        <dbReference type="Proteomes" id="UP000032675"/>
    </source>
</evidence>
<dbReference type="GO" id="GO:0046933">
    <property type="term" value="F:proton-transporting ATP synthase activity, rotational mechanism"/>
    <property type="evidence" value="ECO:0007669"/>
    <property type="project" value="UniProtKB-UniRule"/>
</dbReference>
<keyword evidence="10" id="KW-1003">Cell membrane</keyword>
<comment type="subunit">
    <text evidence="10 11">F-type ATPases have 2 components, CF(1) - the catalytic core - and CF(0) - the membrane proton channel. CF(1) has five subunits: alpha(3), beta(3), gamma(1), delta(1), epsilon(1). CF(0) has three main subunits: a, b and c.</text>
</comment>
<dbReference type="Pfam" id="PF02823">
    <property type="entry name" value="ATP-synt_DE_N"/>
    <property type="match status" value="1"/>
</dbReference>
<dbReference type="InterPro" id="IPR020546">
    <property type="entry name" value="ATP_synth_F1_dsu/esu_N"/>
</dbReference>
<protein>
    <recommendedName>
        <fullName evidence="10">ATP synthase epsilon chain</fullName>
    </recommendedName>
    <alternativeName>
        <fullName evidence="10">ATP synthase F1 sector epsilon subunit</fullName>
    </alternativeName>
    <alternativeName>
        <fullName evidence="10">F-ATPase epsilon subunit</fullName>
    </alternativeName>
</protein>
<dbReference type="GO" id="GO:0005524">
    <property type="term" value="F:ATP binding"/>
    <property type="evidence" value="ECO:0007669"/>
    <property type="project" value="UniProtKB-UniRule"/>
</dbReference>
<dbReference type="AlphaFoldDB" id="A0A0D6Q2L4"/>
<evidence type="ECO:0000256" key="5">
    <source>
        <dbReference type="ARBA" id="ARBA00022781"/>
    </source>
</evidence>
<evidence type="ECO:0000313" key="13">
    <source>
        <dbReference type="EMBL" id="GAN97195.1"/>
    </source>
</evidence>
<dbReference type="EMBL" id="BANI01000136">
    <property type="protein sequence ID" value="GAN97195.1"/>
    <property type="molecule type" value="Genomic_DNA"/>
</dbReference>
<keyword evidence="5 10" id="KW-0375">Hydrogen ion transport</keyword>
<dbReference type="PANTHER" id="PTHR13822">
    <property type="entry name" value="ATP SYNTHASE DELTA/EPSILON CHAIN"/>
    <property type="match status" value="1"/>
</dbReference>
<dbReference type="Proteomes" id="UP000032675">
    <property type="component" value="Unassembled WGS sequence"/>
</dbReference>
<dbReference type="RefSeq" id="WP_010508957.1">
    <property type="nucleotide sequence ID" value="NZ_BANI01000136.1"/>
</dbReference>
<evidence type="ECO:0000256" key="6">
    <source>
        <dbReference type="ARBA" id="ARBA00023065"/>
    </source>
</evidence>
<reference evidence="13 14" key="1">
    <citation type="submission" date="2012-11" db="EMBL/GenBank/DDBJ databases">
        <title>Whole genome sequence of Gluconacetobacter europaeus NBRC3261.</title>
        <authorList>
            <person name="Azuma Y."/>
            <person name="Higashiura N."/>
            <person name="Hirakawa H."/>
            <person name="Matsushita K."/>
        </authorList>
    </citation>
    <scope>NUCLEOTIDE SEQUENCE [LARGE SCALE GENOMIC DNA]</scope>
    <source>
        <strain evidence="13 14">NBRC 3261</strain>
    </source>
</reference>
<dbReference type="CDD" id="cd12152">
    <property type="entry name" value="F1-ATPase_delta"/>
    <property type="match status" value="1"/>
</dbReference>